<protein>
    <submittedName>
        <fullName evidence="2">Uncharacterized protein</fullName>
    </submittedName>
</protein>
<evidence type="ECO:0000256" key="1">
    <source>
        <dbReference type="SAM" id="MobiDB-lite"/>
    </source>
</evidence>
<keyword evidence="3" id="KW-1185">Reference proteome</keyword>
<dbReference type="VEuPathDB" id="FungiDB:PNEG_00202"/>
<feature type="region of interest" description="Disordered" evidence="1">
    <location>
        <begin position="1"/>
        <end position="20"/>
    </location>
</feature>
<dbReference type="InterPro" id="IPR013241">
    <property type="entry name" value="RNase_P_Pop3"/>
</dbReference>
<dbReference type="EMBL" id="AFWA02000005">
    <property type="protein sequence ID" value="EMR11775.1"/>
    <property type="molecule type" value="Genomic_DNA"/>
</dbReference>
<dbReference type="GO" id="GO:0006364">
    <property type="term" value="P:rRNA processing"/>
    <property type="evidence" value="ECO:0007669"/>
    <property type="project" value="InterPro"/>
</dbReference>
<dbReference type="Proteomes" id="UP000011958">
    <property type="component" value="Unassembled WGS sequence"/>
</dbReference>
<dbReference type="PANTHER" id="PTHR28272:SF1">
    <property type="entry name" value="RIBONUCLEASES P_MRP PROTEIN SUBUNIT POP3"/>
    <property type="match status" value="1"/>
</dbReference>
<evidence type="ECO:0000313" key="2">
    <source>
        <dbReference type="EMBL" id="EMR11775.1"/>
    </source>
</evidence>
<dbReference type="HOGENOM" id="CLU_047273_2_0_1"/>
<reference evidence="3" key="1">
    <citation type="journal article" date="2016" name="Nat. Commun.">
        <title>Genome analysis of three Pneumocystis species reveals adaptation mechanisms to life exclusively in mammalian hosts.</title>
        <authorList>
            <person name="Ma L."/>
            <person name="Chen Z."/>
            <person name="Huang D.W."/>
            <person name="Kutty G."/>
            <person name="Ishihara M."/>
            <person name="Wang H."/>
            <person name="Abouelleil A."/>
            <person name="Bishop L."/>
            <person name="Davey E."/>
            <person name="Deng R."/>
            <person name="Deng X."/>
            <person name="Fan L."/>
            <person name="Fantoni G."/>
            <person name="Fitzgerald M."/>
            <person name="Gogineni E."/>
            <person name="Goldberg J.M."/>
            <person name="Handley G."/>
            <person name="Hu X."/>
            <person name="Huber C."/>
            <person name="Jiao X."/>
            <person name="Jones K."/>
            <person name="Levin J.Z."/>
            <person name="Liu Y."/>
            <person name="Macdonald P."/>
            <person name="Melnikov A."/>
            <person name="Raley C."/>
            <person name="Sassi M."/>
            <person name="Sherman B.T."/>
            <person name="Song X."/>
            <person name="Sykes S."/>
            <person name="Tran B."/>
            <person name="Walsh L."/>
            <person name="Xia Y."/>
            <person name="Yang J."/>
            <person name="Young S."/>
            <person name="Zeng Q."/>
            <person name="Zheng X."/>
            <person name="Stephens R."/>
            <person name="Nusbaum C."/>
            <person name="Birren B.W."/>
            <person name="Azadi P."/>
            <person name="Lempicki R.A."/>
            <person name="Cuomo C.A."/>
            <person name="Kovacs J.A."/>
        </authorList>
    </citation>
    <scope>NUCLEOTIDE SEQUENCE [LARGE SCALE GENOMIC DNA]</scope>
    <source>
        <strain evidence="3">B123</strain>
    </source>
</reference>
<organism evidence="2 3">
    <name type="scientific">Pneumocystis murina (strain B123)</name>
    <name type="common">Mouse pneumocystis pneumonia agent</name>
    <name type="synonym">Pneumocystis carinii f. sp. muris</name>
    <dbReference type="NCBI Taxonomy" id="1069680"/>
    <lineage>
        <taxon>Eukaryota</taxon>
        <taxon>Fungi</taxon>
        <taxon>Dikarya</taxon>
        <taxon>Ascomycota</taxon>
        <taxon>Taphrinomycotina</taxon>
        <taxon>Pneumocystomycetes</taxon>
        <taxon>Pneumocystaceae</taxon>
        <taxon>Pneumocystis</taxon>
    </lineage>
</organism>
<dbReference type="RefSeq" id="XP_007872070.1">
    <property type="nucleotide sequence ID" value="XM_007873879.1"/>
</dbReference>
<accession>M7PD21</accession>
<dbReference type="STRING" id="1069680.M7PD21"/>
<dbReference type="PANTHER" id="PTHR28272">
    <property type="entry name" value="RIBONUCLEASES P/MRP PROTEIN SUBUNIT POP3"/>
    <property type="match status" value="1"/>
</dbReference>
<dbReference type="Pfam" id="PF08228">
    <property type="entry name" value="RNase_P_pop3"/>
    <property type="match status" value="1"/>
</dbReference>
<sequence length="286" mass="32756">MKSKKKKESKDLFAQRNTSGGVRKKAKKQCVSSTFYLNNPYIIQWPKISEEDQEVILSNILNIFSFFPNQRKKNKILEKKRDLNNNKSTNYIDGDKECIDESMDDNISSSQTDKREFITKYMTLGINETTKLLEMYSKIGIPLSAPSYLRFFDKIDENYLSLLKNNKSANILKVVVICKEDIQHNILYSYFPVLCGVVNEVFSKIEASDDNSQSGIRLVTLPKGSEQQLSEAAGLKRLAAIGIMKNTPHAEKIIDYIFKKIPPPQIPWLRHPSIFYPTSIIQASNK</sequence>
<evidence type="ECO:0000313" key="3">
    <source>
        <dbReference type="Proteomes" id="UP000011958"/>
    </source>
</evidence>
<dbReference type="GeneID" id="19893900"/>
<dbReference type="GO" id="GO:0008033">
    <property type="term" value="P:tRNA processing"/>
    <property type="evidence" value="ECO:0007669"/>
    <property type="project" value="InterPro"/>
</dbReference>
<name>M7PD21_PNEMU</name>
<comment type="caution">
    <text evidence="2">The sequence shown here is derived from an EMBL/GenBank/DDBJ whole genome shotgun (WGS) entry which is preliminary data.</text>
</comment>
<dbReference type="OrthoDB" id="20109at2759"/>
<proteinExistence type="predicted"/>
<gene>
    <name evidence="2" type="ORF">PNEG_00202</name>
</gene>
<dbReference type="AlphaFoldDB" id="M7PD21"/>